<dbReference type="PANTHER" id="PTHR42711:SF5">
    <property type="entry name" value="ABC TRANSPORTER ATP-BINDING PROTEIN NATA"/>
    <property type="match status" value="1"/>
</dbReference>
<dbReference type="InterPro" id="IPR017871">
    <property type="entry name" value="ABC_transporter-like_CS"/>
</dbReference>
<dbReference type="Proteomes" id="UP001596296">
    <property type="component" value="Unassembled WGS sequence"/>
</dbReference>
<dbReference type="SUPFAM" id="SSF52540">
    <property type="entry name" value="P-loop containing nucleoside triphosphate hydrolases"/>
    <property type="match status" value="1"/>
</dbReference>
<feature type="region of interest" description="Disordered" evidence="5">
    <location>
        <begin position="1"/>
        <end position="44"/>
    </location>
</feature>
<evidence type="ECO:0000256" key="1">
    <source>
        <dbReference type="ARBA" id="ARBA00005417"/>
    </source>
</evidence>
<dbReference type="EMBL" id="JBHSXL010000009">
    <property type="protein sequence ID" value="MFC6893395.1"/>
    <property type="molecule type" value="Genomic_DNA"/>
</dbReference>
<comment type="similarity">
    <text evidence="1">Belongs to the ABC transporter superfamily.</text>
</comment>
<evidence type="ECO:0000313" key="8">
    <source>
        <dbReference type="Proteomes" id="UP001596296"/>
    </source>
</evidence>
<dbReference type="CDD" id="cd03230">
    <property type="entry name" value="ABC_DR_subfamily_A"/>
    <property type="match status" value="1"/>
</dbReference>
<evidence type="ECO:0000256" key="2">
    <source>
        <dbReference type="ARBA" id="ARBA00022448"/>
    </source>
</evidence>
<name>A0ABD5UVF2_9EURY</name>
<feature type="domain" description="ABC transporter" evidence="6">
    <location>
        <begin position="45"/>
        <end position="266"/>
    </location>
</feature>
<dbReference type="RefSeq" id="WP_379745029.1">
    <property type="nucleotide sequence ID" value="NZ_JBHSVN010000001.1"/>
</dbReference>
<evidence type="ECO:0000256" key="5">
    <source>
        <dbReference type="SAM" id="MobiDB-lite"/>
    </source>
</evidence>
<keyword evidence="2" id="KW-0813">Transport</keyword>
<protein>
    <submittedName>
        <fullName evidence="7">ABC transporter ATP-binding protein</fullName>
    </submittedName>
</protein>
<comment type="caution">
    <text evidence="7">The sequence shown here is derived from an EMBL/GenBank/DDBJ whole genome shotgun (WGS) entry which is preliminary data.</text>
</comment>
<dbReference type="InterPro" id="IPR050763">
    <property type="entry name" value="ABC_transporter_ATP-binding"/>
</dbReference>
<dbReference type="PROSITE" id="PS50893">
    <property type="entry name" value="ABC_TRANSPORTER_2"/>
    <property type="match status" value="1"/>
</dbReference>
<dbReference type="InterPro" id="IPR003439">
    <property type="entry name" value="ABC_transporter-like_ATP-bd"/>
</dbReference>
<dbReference type="GO" id="GO:0005524">
    <property type="term" value="F:ATP binding"/>
    <property type="evidence" value="ECO:0007669"/>
    <property type="project" value="UniProtKB-KW"/>
</dbReference>
<keyword evidence="3" id="KW-0547">Nucleotide-binding</keyword>
<sequence length="366" mass="37902">MTGTSRADGVGDDGSDGRDGAVAAGADRDHGDGDDDGDGPARRALSATDVRKAYGDVRALDGVDLAVDRGEVFGLIGPNGAGKTTLVRGFTGTTDVEGTVELLGADPTDADPERIGLLPQSFDPPARLTARELLEYYAGLYAQARSVDSVLADVGLSDDADAWYETLSGGQKRRVCVGTALVNDPEVLFLDEPTTGIDPAGRRDVHRLVRDLAAGGTTVLVTSHAMDEIERLADRVGLIREGRIVAVGTPSELIAEHGGEPTLSVRLSDGAAADGAETALRAVTSRTRFSAARGRDGASVGKTADLVVSGVEPASIDAVVEALAAAGVEVESLSWSEPTLEDVYLELTGETYRPTALEMAESGGDR</sequence>
<dbReference type="InterPro" id="IPR027417">
    <property type="entry name" value="P-loop_NTPase"/>
</dbReference>
<dbReference type="Pfam" id="PF00005">
    <property type="entry name" value="ABC_tran"/>
    <property type="match status" value="1"/>
</dbReference>
<dbReference type="Gene3D" id="3.40.50.300">
    <property type="entry name" value="P-loop containing nucleotide triphosphate hydrolases"/>
    <property type="match status" value="1"/>
</dbReference>
<accession>A0ABD5UVF2</accession>
<evidence type="ECO:0000259" key="6">
    <source>
        <dbReference type="PROSITE" id="PS50893"/>
    </source>
</evidence>
<evidence type="ECO:0000256" key="4">
    <source>
        <dbReference type="ARBA" id="ARBA00022840"/>
    </source>
</evidence>
<keyword evidence="4 7" id="KW-0067">ATP-binding</keyword>
<dbReference type="PANTHER" id="PTHR42711">
    <property type="entry name" value="ABC TRANSPORTER ATP-BINDING PROTEIN"/>
    <property type="match status" value="1"/>
</dbReference>
<evidence type="ECO:0000313" key="7">
    <source>
        <dbReference type="EMBL" id="MFC6893395.1"/>
    </source>
</evidence>
<dbReference type="SMART" id="SM00382">
    <property type="entry name" value="AAA"/>
    <property type="match status" value="1"/>
</dbReference>
<proteinExistence type="inferred from homology"/>
<keyword evidence="8" id="KW-1185">Reference proteome</keyword>
<dbReference type="PROSITE" id="PS00211">
    <property type="entry name" value="ABC_TRANSPORTER_1"/>
    <property type="match status" value="1"/>
</dbReference>
<gene>
    <name evidence="7" type="ORF">ACFQE9_12380</name>
</gene>
<evidence type="ECO:0000256" key="3">
    <source>
        <dbReference type="ARBA" id="ARBA00022741"/>
    </source>
</evidence>
<organism evidence="7 8">
    <name type="scientific">Halopenitus salinus</name>
    <dbReference type="NCBI Taxonomy" id="1198295"/>
    <lineage>
        <taxon>Archaea</taxon>
        <taxon>Methanobacteriati</taxon>
        <taxon>Methanobacteriota</taxon>
        <taxon>Stenosarchaea group</taxon>
        <taxon>Halobacteria</taxon>
        <taxon>Halobacteriales</taxon>
        <taxon>Haloferacaceae</taxon>
        <taxon>Halopenitus</taxon>
    </lineage>
</organism>
<dbReference type="InterPro" id="IPR003593">
    <property type="entry name" value="AAA+_ATPase"/>
</dbReference>
<dbReference type="AlphaFoldDB" id="A0ABD5UVF2"/>
<reference evidence="7 8" key="1">
    <citation type="journal article" date="2019" name="Int. J. Syst. Evol. Microbiol.">
        <title>The Global Catalogue of Microorganisms (GCM) 10K type strain sequencing project: providing services to taxonomists for standard genome sequencing and annotation.</title>
        <authorList>
            <consortium name="The Broad Institute Genomics Platform"/>
            <consortium name="The Broad Institute Genome Sequencing Center for Infectious Disease"/>
            <person name="Wu L."/>
            <person name="Ma J."/>
        </authorList>
    </citation>
    <scope>NUCLEOTIDE SEQUENCE [LARGE SCALE GENOMIC DNA]</scope>
    <source>
        <strain evidence="7 8">SKJ47</strain>
    </source>
</reference>